<accession>A0A2P2NRA0</accession>
<organism evidence="1">
    <name type="scientific">Rhizophora mucronata</name>
    <name type="common">Asiatic mangrove</name>
    <dbReference type="NCBI Taxonomy" id="61149"/>
    <lineage>
        <taxon>Eukaryota</taxon>
        <taxon>Viridiplantae</taxon>
        <taxon>Streptophyta</taxon>
        <taxon>Embryophyta</taxon>
        <taxon>Tracheophyta</taxon>
        <taxon>Spermatophyta</taxon>
        <taxon>Magnoliopsida</taxon>
        <taxon>eudicotyledons</taxon>
        <taxon>Gunneridae</taxon>
        <taxon>Pentapetalae</taxon>
        <taxon>rosids</taxon>
        <taxon>fabids</taxon>
        <taxon>Malpighiales</taxon>
        <taxon>Rhizophoraceae</taxon>
        <taxon>Rhizophora</taxon>
    </lineage>
</organism>
<reference evidence="1" key="1">
    <citation type="submission" date="2018-02" db="EMBL/GenBank/DDBJ databases">
        <title>Rhizophora mucronata_Transcriptome.</title>
        <authorList>
            <person name="Meera S.P."/>
            <person name="Sreeshan A."/>
            <person name="Augustine A."/>
        </authorList>
    </citation>
    <scope>NUCLEOTIDE SEQUENCE</scope>
    <source>
        <tissue evidence="1">Leaf</tissue>
    </source>
</reference>
<evidence type="ECO:0000313" key="1">
    <source>
        <dbReference type="EMBL" id="MBX45038.1"/>
    </source>
</evidence>
<protein>
    <submittedName>
        <fullName evidence="1">Uncharacterized protein MANES_S093400</fullName>
    </submittedName>
</protein>
<sequence length="12" mass="1370">MGKQKEAKMCES</sequence>
<name>A0A2P2NRA0_RHIMU</name>
<dbReference type="EMBL" id="GGEC01064554">
    <property type="protein sequence ID" value="MBX45038.1"/>
    <property type="molecule type" value="Transcribed_RNA"/>
</dbReference>
<proteinExistence type="predicted"/>